<accession>A0A831QRQ2</accession>
<protein>
    <submittedName>
        <fullName evidence="3">Uncharacterized protein</fullName>
    </submittedName>
</protein>
<keyword evidence="1" id="KW-0175">Coiled coil</keyword>
<proteinExistence type="predicted"/>
<feature type="transmembrane region" description="Helical" evidence="2">
    <location>
        <begin position="21"/>
        <end position="46"/>
    </location>
</feature>
<evidence type="ECO:0000256" key="2">
    <source>
        <dbReference type="SAM" id="Phobius"/>
    </source>
</evidence>
<gene>
    <name evidence="3" type="ORF">ENH87_14235</name>
</gene>
<reference evidence="3" key="1">
    <citation type="journal article" date="2020" name="mSystems">
        <title>Genome- and Community-Level Interaction Insights into Carbon Utilization and Element Cycling Functions of Hydrothermarchaeota in Hydrothermal Sediment.</title>
        <authorList>
            <person name="Zhou Z."/>
            <person name="Liu Y."/>
            <person name="Xu W."/>
            <person name="Pan J."/>
            <person name="Luo Z.H."/>
            <person name="Li M."/>
        </authorList>
    </citation>
    <scope>NUCLEOTIDE SEQUENCE [LARGE SCALE GENOMIC DNA]</scope>
    <source>
        <strain evidence="3">HyVt-345</strain>
    </source>
</reference>
<organism evidence="3">
    <name type="scientific">Pricia antarctica</name>
    <dbReference type="NCBI Taxonomy" id="641691"/>
    <lineage>
        <taxon>Bacteria</taxon>
        <taxon>Pseudomonadati</taxon>
        <taxon>Bacteroidota</taxon>
        <taxon>Flavobacteriia</taxon>
        <taxon>Flavobacteriales</taxon>
        <taxon>Flavobacteriaceae</taxon>
        <taxon>Pricia</taxon>
    </lineage>
</organism>
<comment type="caution">
    <text evidence="3">The sequence shown here is derived from an EMBL/GenBank/DDBJ whole genome shotgun (WGS) entry which is preliminary data.</text>
</comment>
<dbReference type="Proteomes" id="UP000886191">
    <property type="component" value="Unassembled WGS sequence"/>
</dbReference>
<dbReference type="AlphaFoldDB" id="A0A831QRQ2"/>
<feature type="transmembrane region" description="Helical" evidence="2">
    <location>
        <begin position="58"/>
        <end position="78"/>
    </location>
</feature>
<sequence>MNYKFNVRAINTENVEKGTKMSFSVVPYIIAIGVMIAYGFFIYFLIGKVGAEDPDWSRLIYLFSGVEAIVFAAAGFLFGREVNRKRAENAEEEKKRAEIKKEEIKEQVVKERNNALILGAMAIQAEKTALSVTDRSSALEGMTSKTTPASVVSIAEKARTMYPELND</sequence>
<evidence type="ECO:0000256" key="1">
    <source>
        <dbReference type="SAM" id="Coils"/>
    </source>
</evidence>
<keyword evidence="2" id="KW-0812">Transmembrane</keyword>
<feature type="coiled-coil region" evidence="1">
    <location>
        <begin position="80"/>
        <end position="114"/>
    </location>
</feature>
<keyword evidence="2" id="KW-0472">Membrane</keyword>
<dbReference type="EMBL" id="DRGL01000051">
    <property type="protein sequence ID" value="HEA22061.1"/>
    <property type="molecule type" value="Genomic_DNA"/>
</dbReference>
<evidence type="ECO:0000313" key="3">
    <source>
        <dbReference type="EMBL" id="HEA22061.1"/>
    </source>
</evidence>
<name>A0A831QRQ2_9FLAO</name>
<keyword evidence="2" id="KW-1133">Transmembrane helix</keyword>